<feature type="domain" description="FtsK" evidence="6">
    <location>
        <begin position="399"/>
        <end position="599"/>
    </location>
</feature>
<evidence type="ECO:0000256" key="3">
    <source>
        <dbReference type="PROSITE-ProRule" id="PRU00289"/>
    </source>
</evidence>
<dbReference type="PANTHER" id="PTHR22683:SF41">
    <property type="entry name" value="DNA TRANSLOCASE FTSK"/>
    <property type="match status" value="1"/>
</dbReference>
<dbReference type="GO" id="GO:0005524">
    <property type="term" value="F:ATP binding"/>
    <property type="evidence" value="ECO:0007669"/>
    <property type="project" value="UniProtKB-UniRule"/>
</dbReference>
<dbReference type="EMBL" id="PDJK01000001">
    <property type="protein sequence ID" value="PFG56944.1"/>
    <property type="molecule type" value="Genomic_DNA"/>
</dbReference>
<evidence type="ECO:0000313" key="8">
    <source>
        <dbReference type="Proteomes" id="UP000243542"/>
    </source>
</evidence>
<dbReference type="Gene3D" id="3.40.50.300">
    <property type="entry name" value="P-loop containing nucleotide triphosphate hydrolases"/>
    <property type="match status" value="1"/>
</dbReference>
<reference evidence="7 8" key="1">
    <citation type="submission" date="2017-10" db="EMBL/GenBank/DDBJ databases">
        <title>Sequencing the genomes of 1000 actinobacteria strains.</title>
        <authorList>
            <person name="Klenk H.-P."/>
        </authorList>
    </citation>
    <scope>NUCLEOTIDE SEQUENCE [LARGE SCALE GENOMIC DNA]</scope>
    <source>
        <strain evidence="7 8">DSM 46092</strain>
    </source>
</reference>
<gene>
    <name evidence="7" type="ORF">ATK36_0480</name>
</gene>
<evidence type="ECO:0000256" key="4">
    <source>
        <dbReference type="SAM" id="MobiDB-lite"/>
    </source>
</evidence>
<dbReference type="AlphaFoldDB" id="A0A2A9FZU1"/>
<sequence length="760" mass="83392">MAPTDHDDEPTTPTGADLHESSRVQPGESTTESTTELATVHPLPVTSGPAIEGELVSEEEWRLLTSQRAQAAWRYQQYRENAVALARVTRTAVTHDRTKRAGKFLLRNSVAYPFAGAGVVAKRWRDMHGASRYERMMRQAERDGNHDRLLEWEARDVAEKQRRHERVMDWVRSPIVLAKAALLYSVGAVVLLLTLGFILWIAGKGSMLGPIEAIVDAIAFCIWFVMAYGAFLLVGGSVAMLAYLWNLGRTRPQSTGWFAPPEVVGEVVNLTPSIVVAALRDLGIRVLRDAIKSDADFGARMLSMITRYGPGSQVEITLPPQVTASQVMNLRETLAGNLDRKAHEVQFERSPDSERQVTLWVADSGALDRKLPDSPLLDPDFGPVDIYRDTMPWGVDVKGDPVGLNLLQQHLLLCGLSKQGKTAAARSLVLWLMLDPSSRLWLADLKGFGDWSMFEGLAEILIEGAGAENFIATSDMLEAAVAEMAARYERWRAMGRKGDIGREDSLPGSGFEPLFVVVDEVQKLFGCAVEHPDGGDIGGNGKKSRAARAAQALHDQARAVNVHFLEFSQNPTNANLPAIVREGAMIRASLYVGTESIARMALGEAAVDTGAAPHALRAGLDRGTVVLAPGESMDLPNGATHTTVRTHFISTEQAYDVAERATAFRQNVAQRAVVADERDLLDDLAAVFEIGEDQVKDTDLVSRLRKLAGPNYASYGKRFTGTRLRDLCSELEIEIKRRNGYWYVSSHSVFTVRGARDASE</sequence>
<keyword evidence="2 3" id="KW-0067">ATP-binding</keyword>
<evidence type="ECO:0000256" key="1">
    <source>
        <dbReference type="ARBA" id="ARBA00022741"/>
    </source>
</evidence>
<feature type="compositionally biased region" description="Acidic residues" evidence="4">
    <location>
        <begin position="1"/>
        <end position="10"/>
    </location>
</feature>
<evidence type="ECO:0000313" key="7">
    <source>
        <dbReference type="EMBL" id="PFG56944.1"/>
    </source>
</evidence>
<dbReference type="Pfam" id="PF01580">
    <property type="entry name" value="FtsK_SpoIIIE"/>
    <property type="match status" value="1"/>
</dbReference>
<dbReference type="InterPro" id="IPR027417">
    <property type="entry name" value="P-loop_NTPase"/>
</dbReference>
<dbReference type="PANTHER" id="PTHR22683">
    <property type="entry name" value="SPORULATION PROTEIN RELATED"/>
    <property type="match status" value="1"/>
</dbReference>
<evidence type="ECO:0000259" key="6">
    <source>
        <dbReference type="PROSITE" id="PS50901"/>
    </source>
</evidence>
<accession>A0A2A9FZU1</accession>
<dbReference type="SUPFAM" id="SSF52540">
    <property type="entry name" value="P-loop containing nucleoside triphosphate hydrolases"/>
    <property type="match status" value="1"/>
</dbReference>
<feature type="transmembrane region" description="Helical" evidence="5">
    <location>
        <begin position="181"/>
        <end position="202"/>
    </location>
</feature>
<name>A0A2A9FZU1_9PSEU</name>
<dbReference type="InterPro" id="IPR050206">
    <property type="entry name" value="FtsK/SpoIIIE/SftA"/>
</dbReference>
<dbReference type="Proteomes" id="UP000243542">
    <property type="component" value="Unassembled WGS sequence"/>
</dbReference>
<dbReference type="GO" id="GO:0003677">
    <property type="term" value="F:DNA binding"/>
    <property type="evidence" value="ECO:0007669"/>
    <property type="project" value="InterPro"/>
</dbReference>
<evidence type="ECO:0000256" key="5">
    <source>
        <dbReference type="SAM" id="Phobius"/>
    </source>
</evidence>
<dbReference type="PROSITE" id="PS50901">
    <property type="entry name" value="FTSK"/>
    <property type="match status" value="1"/>
</dbReference>
<keyword evidence="8" id="KW-1185">Reference proteome</keyword>
<feature type="region of interest" description="Disordered" evidence="4">
    <location>
        <begin position="1"/>
        <end position="49"/>
    </location>
</feature>
<comment type="caution">
    <text evidence="7">The sequence shown here is derived from an EMBL/GenBank/DDBJ whole genome shotgun (WGS) entry which is preliminary data.</text>
</comment>
<protein>
    <submittedName>
        <fullName evidence="7">S-DNA-T family DNA segregation ATPase FtsK/SpoIIIE</fullName>
    </submittedName>
</protein>
<keyword evidence="5" id="KW-1133">Transmembrane helix</keyword>
<proteinExistence type="predicted"/>
<keyword evidence="5" id="KW-0812">Transmembrane</keyword>
<feature type="transmembrane region" description="Helical" evidence="5">
    <location>
        <begin position="214"/>
        <end position="245"/>
    </location>
</feature>
<dbReference type="InterPro" id="IPR002543">
    <property type="entry name" value="FtsK_dom"/>
</dbReference>
<evidence type="ECO:0000256" key="2">
    <source>
        <dbReference type="ARBA" id="ARBA00022840"/>
    </source>
</evidence>
<feature type="binding site" evidence="3">
    <location>
        <begin position="415"/>
        <end position="422"/>
    </location>
    <ligand>
        <name>ATP</name>
        <dbReference type="ChEBI" id="CHEBI:30616"/>
    </ligand>
</feature>
<organism evidence="7 8">
    <name type="scientific">Amycolatopsis sulphurea</name>
    <dbReference type="NCBI Taxonomy" id="76022"/>
    <lineage>
        <taxon>Bacteria</taxon>
        <taxon>Bacillati</taxon>
        <taxon>Actinomycetota</taxon>
        <taxon>Actinomycetes</taxon>
        <taxon>Pseudonocardiales</taxon>
        <taxon>Pseudonocardiaceae</taxon>
        <taxon>Amycolatopsis</taxon>
    </lineage>
</organism>
<dbReference type="RefSeq" id="WP_098509615.1">
    <property type="nucleotide sequence ID" value="NZ_JBIAKZ010000007.1"/>
</dbReference>
<keyword evidence="1 3" id="KW-0547">Nucleotide-binding</keyword>
<keyword evidence="5" id="KW-0472">Membrane</keyword>